<gene>
    <name evidence="2" type="ORF">WAK64_02185</name>
</gene>
<evidence type="ECO:0000256" key="1">
    <source>
        <dbReference type="SAM" id="Phobius"/>
    </source>
</evidence>
<protein>
    <recommendedName>
        <fullName evidence="4">YtzI protein</fullName>
    </recommendedName>
</protein>
<dbReference type="EMBL" id="JBBAXC010000002">
    <property type="protein sequence ID" value="MEI5905874.1"/>
    <property type="molecule type" value="Genomic_DNA"/>
</dbReference>
<keyword evidence="3" id="KW-1185">Reference proteome</keyword>
<evidence type="ECO:0000313" key="2">
    <source>
        <dbReference type="EMBL" id="MEI5905874.1"/>
    </source>
</evidence>
<reference evidence="2 3" key="1">
    <citation type="journal article" date="2018" name="J. Microbiol.">
        <title>Bacillus spongiae sp. nov., isolated from sponge of Jeju Island.</title>
        <authorList>
            <person name="Lee G.E."/>
            <person name="Im W.T."/>
            <person name="Park J.S."/>
        </authorList>
    </citation>
    <scope>NUCLEOTIDE SEQUENCE [LARGE SCALE GENOMIC DNA]</scope>
    <source>
        <strain evidence="2 3">135PIL107-10</strain>
    </source>
</reference>
<sequence>MKSSKNKGVVTVIFILFITLLLAVFILLAIRTFNIEGPFEKNESGKVEMKENSLQDDTIMTLL</sequence>
<name>A0ABU8H992_9BACI</name>
<evidence type="ECO:0000313" key="3">
    <source>
        <dbReference type="Proteomes" id="UP001312865"/>
    </source>
</evidence>
<keyword evidence="1" id="KW-0812">Transmembrane</keyword>
<accession>A0ABU8H992</accession>
<evidence type="ECO:0008006" key="4">
    <source>
        <dbReference type="Google" id="ProtNLM"/>
    </source>
</evidence>
<dbReference type="Proteomes" id="UP001312865">
    <property type="component" value="Unassembled WGS sequence"/>
</dbReference>
<keyword evidence="1" id="KW-0472">Membrane</keyword>
<feature type="transmembrane region" description="Helical" evidence="1">
    <location>
        <begin position="9"/>
        <end position="30"/>
    </location>
</feature>
<organism evidence="2 3">
    <name type="scientific">Bacillus spongiae</name>
    <dbReference type="NCBI Taxonomy" id="2683610"/>
    <lineage>
        <taxon>Bacteria</taxon>
        <taxon>Bacillati</taxon>
        <taxon>Bacillota</taxon>
        <taxon>Bacilli</taxon>
        <taxon>Bacillales</taxon>
        <taxon>Bacillaceae</taxon>
        <taxon>Bacillus</taxon>
    </lineage>
</organism>
<proteinExistence type="predicted"/>
<keyword evidence="1" id="KW-1133">Transmembrane helix</keyword>
<comment type="caution">
    <text evidence="2">The sequence shown here is derived from an EMBL/GenBank/DDBJ whole genome shotgun (WGS) entry which is preliminary data.</text>
</comment>